<accession>A0A062UAX4</accession>
<protein>
    <recommendedName>
        <fullName evidence="5">Cysteine desulfurase</fullName>
        <ecNumber evidence="4">2.8.1.7</ecNumber>
    </recommendedName>
</protein>
<dbReference type="Pfam" id="PF00266">
    <property type="entry name" value="Aminotran_5"/>
    <property type="match status" value="1"/>
</dbReference>
<evidence type="ECO:0000256" key="8">
    <source>
        <dbReference type="ARBA" id="ARBA00022898"/>
    </source>
</evidence>
<dbReference type="Gene3D" id="3.40.640.10">
    <property type="entry name" value="Type I PLP-dependent aspartate aminotransferase-like (Major domain)"/>
    <property type="match status" value="1"/>
</dbReference>
<dbReference type="Proteomes" id="UP000027037">
    <property type="component" value="Unassembled WGS sequence"/>
</dbReference>
<dbReference type="InterPro" id="IPR020578">
    <property type="entry name" value="Aminotrans_V_PyrdxlP_BS"/>
</dbReference>
<evidence type="ECO:0000256" key="7">
    <source>
        <dbReference type="ARBA" id="ARBA00022723"/>
    </source>
</evidence>
<dbReference type="PIRSF" id="PIRSF005572">
    <property type="entry name" value="NifS"/>
    <property type="match status" value="1"/>
</dbReference>
<evidence type="ECO:0000256" key="2">
    <source>
        <dbReference type="ARBA" id="ARBA00003120"/>
    </source>
</evidence>
<evidence type="ECO:0000256" key="5">
    <source>
        <dbReference type="ARBA" id="ARBA00013558"/>
    </source>
</evidence>
<gene>
    <name evidence="14" type="ORF">HY29_12120</name>
</gene>
<dbReference type="OrthoDB" id="9808002at2"/>
<keyword evidence="15" id="KW-1185">Reference proteome</keyword>
<evidence type="ECO:0000256" key="4">
    <source>
        <dbReference type="ARBA" id="ARBA00012239"/>
    </source>
</evidence>
<dbReference type="STRING" id="1280946.HY29_12120"/>
<reference evidence="14 15" key="1">
    <citation type="journal article" date="2014" name="Antonie Van Leeuwenhoek">
        <title>Hyphomonas beringensis sp. nov. and Hyphomonas chukchiensis sp. nov., isolated from surface seawater of the Bering Sea and Chukchi Sea.</title>
        <authorList>
            <person name="Li C."/>
            <person name="Lai Q."/>
            <person name="Li G."/>
            <person name="Dong C."/>
            <person name="Wang J."/>
            <person name="Liao Y."/>
            <person name="Shao Z."/>
        </authorList>
    </citation>
    <scope>NUCLEOTIDE SEQUENCE [LARGE SCALE GENOMIC DNA]</scope>
    <source>
        <strain evidence="14 15">25B14_1</strain>
    </source>
</reference>
<keyword evidence="8" id="KW-0663">Pyridoxal phosphate</keyword>
<evidence type="ECO:0000256" key="3">
    <source>
        <dbReference type="ARBA" id="ARBA00006490"/>
    </source>
</evidence>
<evidence type="ECO:0000256" key="11">
    <source>
        <dbReference type="ARBA" id="ARBA00050776"/>
    </source>
</evidence>
<dbReference type="PANTHER" id="PTHR11601">
    <property type="entry name" value="CYSTEINE DESULFURYLASE FAMILY MEMBER"/>
    <property type="match status" value="1"/>
</dbReference>
<dbReference type="InterPro" id="IPR015422">
    <property type="entry name" value="PyrdxlP-dep_Trfase_small"/>
</dbReference>
<dbReference type="InterPro" id="IPR015421">
    <property type="entry name" value="PyrdxlP-dep_Trfase_major"/>
</dbReference>
<feature type="domain" description="Aminotransferase class V" evidence="13">
    <location>
        <begin position="2"/>
        <end position="361"/>
    </location>
</feature>
<dbReference type="eggNOG" id="COG1104">
    <property type="taxonomic scope" value="Bacteria"/>
</dbReference>
<dbReference type="EC" id="2.8.1.7" evidence="4"/>
<sequence>MIYADHNATSPLRPEARDAMQAVWDMGATNPSSVHTAGRAARAVLEKARAAIGGAIGSRAEDVVLTSGGTEADNLAIHGIVAALEGKCTFLVSAIEHEAIAKAAAFSGARVETAYVTPEGIIDLEDLTARLSDWDHDAKGVPVLCLMLANNETGVIQPVAEAAALVREAEGLTVCDAVQGLGKIPVNVAMLGVDYLSLSAHKIGGPQGAGALWHRAGAPLKAVQQGGGQERGLRSGTENVAAFAGFHAAIEAALRDMPKYAKLSTHRDEMERRLEEVAGVTVMGKGADRLAGTSNFALPGFAAETQVMAMDLAGVCISAGSACSSGKVKRSLVLLAMGASDALAESAIRTSFGWNSTPEDFKGVADAWLQAAKRTVLKEKA</sequence>
<dbReference type="AlphaFoldDB" id="A0A062UAX4"/>
<keyword evidence="10" id="KW-0411">Iron-sulfur</keyword>
<dbReference type="InterPro" id="IPR000192">
    <property type="entry name" value="Aminotrans_V_dom"/>
</dbReference>
<evidence type="ECO:0000256" key="10">
    <source>
        <dbReference type="ARBA" id="ARBA00023014"/>
    </source>
</evidence>
<dbReference type="RefSeq" id="WP_034794143.1">
    <property type="nucleotide sequence ID" value="NZ_AWFF01000030.1"/>
</dbReference>
<evidence type="ECO:0000256" key="1">
    <source>
        <dbReference type="ARBA" id="ARBA00001933"/>
    </source>
</evidence>
<dbReference type="GO" id="GO:0051536">
    <property type="term" value="F:iron-sulfur cluster binding"/>
    <property type="evidence" value="ECO:0007669"/>
    <property type="project" value="UniProtKB-KW"/>
</dbReference>
<evidence type="ECO:0000256" key="9">
    <source>
        <dbReference type="ARBA" id="ARBA00023004"/>
    </source>
</evidence>
<name>A0A062UAX4_9PROT</name>
<comment type="function">
    <text evidence="2">Catalyzes the removal of elemental sulfur atoms from cysteine to produce alanine. Seems to participate in the biosynthesis of the nitrogenase metalloclusters by providing the inorganic sulfur required for the Fe-S core formation.</text>
</comment>
<evidence type="ECO:0000313" key="15">
    <source>
        <dbReference type="Proteomes" id="UP000027037"/>
    </source>
</evidence>
<dbReference type="PATRIC" id="fig|1280946.3.peg.1214"/>
<organism evidence="14 15">
    <name type="scientific">Hyphomonas beringensis</name>
    <dbReference type="NCBI Taxonomy" id="1280946"/>
    <lineage>
        <taxon>Bacteria</taxon>
        <taxon>Pseudomonadati</taxon>
        <taxon>Pseudomonadota</taxon>
        <taxon>Alphaproteobacteria</taxon>
        <taxon>Hyphomonadales</taxon>
        <taxon>Hyphomonadaceae</taxon>
        <taxon>Hyphomonas</taxon>
    </lineage>
</organism>
<comment type="caution">
    <text evidence="14">The sequence shown here is derived from an EMBL/GenBank/DDBJ whole genome shotgun (WGS) entry which is preliminary data.</text>
</comment>
<dbReference type="GO" id="GO:0046872">
    <property type="term" value="F:metal ion binding"/>
    <property type="evidence" value="ECO:0007669"/>
    <property type="project" value="UniProtKB-KW"/>
</dbReference>
<comment type="catalytic activity">
    <reaction evidence="11">
        <text>(sulfur carrier)-H + L-cysteine = (sulfur carrier)-SH + L-alanine</text>
        <dbReference type="Rhea" id="RHEA:43892"/>
        <dbReference type="Rhea" id="RHEA-COMP:14737"/>
        <dbReference type="Rhea" id="RHEA-COMP:14739"/>
        <dbReference type="ChEBI" id="CHEBI:29917"/>
        <dbReference type="ChEBI" id="CHEBI:35235"/>
        <dbReference type="ChEBI" id="CHEBI:57972"/>
        <dbReference type="ChEBI" id="CHEBI:64428"/>
        <dbReference type="EC" id="2.8.1.7"/>
    </reaction>
</comment>
<dbReference type="InterPro" id="IPR015424">
    <property type="entry name" value="PyrdxlP-dep_Trfase"/>
</dbReference>
<dbReference type="PROSITE" id="PS00595">
    <property type="entry name" value="AA_TRANSFER_CLASS_5"/>
    <property type="match status" value="1"/>
</dbReference>
<evidence type="ECO:0000259" key="13">
    <source>
        <dbReference type="Pfam" id="PF00266"/>
    </source>
</evidence>
<dbReference type="InterPro" id="IPR016454">
    <property type="entry name" value="Cysteine_dSase"/>
</dbReference>
<proteinExistence type="inferred from homology"/>
<dbReference type="GO" id="GO:0031071">
    <property type="term" value="F:cysteine desulfurase activity"/>
    <property type="evidence" value="ECO:0007669"/>
    <property type="project" value="UniProtKB-EC"/>
</dbReference>
<comment type="cofactor">
    <cofactor evidence="1 12">
        <name>pyridoxal 5'-phosphate</name>
        <dbReference type="ChEBI" id="CHEBI:597326"/>
    </cofactor>
</comment>
<dbReference type="Gene3D" id="1.10.260.50">
    <property type="match status" value="1"/>
</dbReference>
<dbReference type="Gene3D" id="3.90.1150.10">
    <property type="entry name" value="Aspartate Aminotransferase, domain 1"/>
    <property type="match status" value="1"/>
</dbReference>
<comment type="similarity">
    <text evidence="3">Belongs to the class-V pyridoxal-phosphate-dependent aminotransferase family. NifS/IscS subfamily.</text>
</comment>
<evidence type="ECO:0000313" key="14">
    <source>
        <dbReference type="EMBL" id="KCZ55462.1"/>
    </source>
</evidence>
<evidence type="ECO:0000256" key="6">
    <source>
        <dbReference type="ARBA" id="ARBA00022679"/>
    </source>
</evidence>
<keyword evidence="6" id="KW-0808">Transferase</keyword>
<keyword evidence="7" id="KW-0479">Metal-binding</keyword>
<dbReference type="PANTHER" id="PTHR11601:SF34">
    <property type="entry name" value="CYSTEINE DESULFURASE"/>
    <property type="match status" value="1"/>
</dbReference>
<dbReference type="EMBL" id="AWFF01000030">
    <property type="protein sequence ID" value="KCZ55462.1"/>
    <property type="molecule type" value="Genomic_DNA"/>
</dbReference>
<dbReference type="SUPFAM" id="SSF53383">
    <property type="entry name" value="PLP-dependent transferases"/>
    <property type="match status" value="1"/>
</dbReference>
<keyword evidence="9" id="KW-0408">Iron</keyword>
<evidence type="ECO:0000256" key="12">
    <source>
        <dbReference type="RuleBase" id="RU004504"/>
    </source>
</evidence>